<protein>
    <submittedName>
        <fullName evidence="1">Uncharacterized protein</fullName>
    </submittedName>
</protein>
<dbReference type="EMBL" id="MT142448">
    <property type="protein sequence ID" value="QJA81136.1"/>
    <property type="molecule type" value="Genomic_DNA"/>
</dbReference>
<name>A0A6M3KGQ6_9ZZZZ</name>
<organism evidence="1">
    <name type="scientific">viral metagenome</name>
    <dbReference type="NCBI Taxonomy" id="1070528"/>
    <lineage>
        <taxon>unclassified sequences</taxon>
        <taxon>metagenomes</taxon>
        <taxon>organismal metagenomes</taxon>
    </lineage>
</organism>
<proteinExistence type="predicted"/>
<accession>A0A6M3KGQ6</accession>
<reference evidence="1" key="1">
    <citation type="submission" date="2020-03" db="EMBL/GenBank/DDBJ databases">
        <title>The deep terrestrial virosphere.</title>
        <authorList>
            <person name="Holmfeldt K."/>
            <person name="Nilsson E."/>
            <person name="Simone D."/>
            <person name="Lopez-Fernandez M."/>
            <person name="Wu X."/>
            <person name="de Brujin I."/>
            <person name="Lundin D."/>
            <person name="Andersson A."/>
            <person name="Bertilsson S."/>
            <person name="Dopson M."/>
        </authorList>
    </citation>
    <scope>NUCLEOTIDE SEQUENCE</scope>
    <source>
        <strain evidence="1">MM415A00584</strain>
    </source>
</reference>
<gene>
    <name evidence="1" type="ORF">MM415A00584_0023</name>
</gene>
<evidence type="ECO:0000313" key="1">
    <source>
        <dbReference type="EMBL" id="QJA81136.1"/>
    </source>
</evidence>
<sequence>MPVKKKEEIVVKKPVVEKEPTLSAKKIIVPEGQKPKEAQKISE</sequence>
<dbReference type="AlphaFoldDB" id="A0A6M3KGQ6"/>